<feature type="transmembrane region" description="Helical" evidence="8">
    <location>
        <begin position="46"/>
        <end position="64"/>
    </location>
</feature>
<evidence type="ECO:0000256" key="3">
    <source>
        <dbReference type="ARBA" id="ARBA00022475"/>
    </source>
</evidence>
<keyword evidence="14" id="KW-1185">Reference proteome</keyword>
<dbReference type="OrthoDB" id="9767568at2"/>
<feature type="transmembrane region" description="Helical" evidence="8">
    <location>
        <begin position="316"/>
        <end position="335"/>
    </location>
</feature>
<dbReference type="InterPro" id="IPR026046">
    <property type="entry name" value="UBIAD1"/>
</dbReference>
<comment type="pathway">
    <text evidence="8">Quinol/quinone metabolism; menaquinone biosynthesis; menaquinol from 1,4-dihydroxy-2-naphthoate: step 1/2.</text>
</comment>
<dbReference type="InterPro" id="IPR004657">
    <property type="entry name" value="MenA"/>
</dbReference>
<comment type="similarity">
    <text evidence="8">Belongs to the MenA family. Type 1 subfamily.</text>
</comment>
<dbReference type="EMBL" id="LDRC01000015">
    <property type="protein sequence ID" value="KTR53333.1"/>
    <property type="molecule type" value="Genomic_DNA"/>
</dbReference>
<keyword evidence="4 8" id="KW-0808">Transferase</keyword>
<evidence type="ECO:0000256" key="5">
    <source>
        <dbReference type="ARBA" id="ARBA00022692"/>
    </source>
</evidence>
<feature type="transmembrane region" description="Helical" evidence="8">
    <location>
        <begin position="84"/>
        <end position="102"/>
    </location>
</feature>
<comment type="subcellular location">
    <subcellularLocation>
        <location evidence="8">Cell membrane</location>
        <topology evidence="8">Multi-pass membrane protein</topology>
    </subcellularLocation>
    <subcellularLocation>
        <location evidence="1">Membrane</location>
        <topology evidence="1">Multi-pass membrane protein</topology>
    </subcellularLocation>
</comment>
<reference evidence="13 14" key="1">
    <citation type="journal article" date="2016" name="Front. Microbiol.">
        <title>Genomic Resource of Rice Seed Associated Bacteria.</title>
        <authorList>
            <person name="Midha S."/>
            <person name="Bansal K."/>
            <person name="Sharma S."/>
            <person name="Kumar N."/>
            <person name="Patil P.P."/>
            <person name="Chaudhry V."/>
            <person name="Patil P.B."/>
        </authorList>
    </citation>
    <scope>NUCLEOTIDE SEQUENCE [LARGE SCALE GENOMIC DNA]</scope>
    <source>
        <strain evidence="11 14">NS263</strain>
        <strain evidence="12 13">NS359</strain>
    </source>
</reference>
<dbReference type="EMBL" id="LDRB01000073">
    <property type="protein sequence ID" value="KTR38581.1"/>
    <property type="molecule type" value="Genomic_DNA"/>
</dbReference>
<dbReference type="GO" id="GO:0005886">
    <property type="term" value="C:plasma membrane"/>
    <property type="evidence" value="ECO:0007669"/>
    <property type="project" value="UniProtKB-SubCell"/>
</dbReference>
<dbReference type="InterPro" id="IPR044878">
    <property type="entry name" value="UbiA_sf"/>
</dbReference>
<dbReference type="GO" id="GO:0046428">
    <property type="term" value="F:1,4-dihydroxy-2-naphthoate polyprenyltransferase activity"/>
    <property type="evidence" value="ECO:0007669"/>
    <property type="project" value="UniProtKB-UniRule"/>
</dbReference>
<dbReference type="NCBIfam" id="TIGR00751">
    <property type="entry name" value="menA"/>
    <property type="match status" value="1"/>
</dbReference>
<protein>
    <recommendedName>
        <fullName evidence="8 9">1,4-dihydroxy-2-naphthoate octaprenyltransferase</fullName>
        <shortName evidence="8">DHNA-octaprenyltransferase</shortName>
        <ecNumber evidence="8 9">2.5.1.74</ecNumber>
    </recommendedName>
</protein>
<evidence type="ECO:0000256" key="7">
    <source>
        <dbReference type="ARBA" id="ARBA00023136"/>
    </source>
</evidence>
<gene>
    <name evidence="8" type="primary">menA</name>
    <name evidence="11" type="ORF">NS263_12920</name>
    <name evidence="12" type="ORF">NS359_03700</name>
</gene>
<dbReference type="InterPro" id="IPR000537">
    <property type="entry name" value="UbiA_prenyltransferase"/>
</dbReference>
<evidence type="ECO:0000256" key="4">
    <source>
        <dbReference type="ARBA" id="ARBA00022679"/>
    </source>
</evidence>
<dbReference type="CDD" id="cd13962">
    <property type="entry name" value="PT_UbiA_UBIAD1"/>
    <property type="match status" value="1"/>
</dbReference>
<dbReference type="Pfam" id="PF01040">
    <property type="entry name" value="UbiA"/>
    <property type="match status" value="1"/>
</dbReference>
<evidence type="ECO:0000256" key="6">
    <source>
        <dbReference type="ARBA" id="ARBA00022989"/>
    </source>
</evidence>
<feature type="region of interest" description="Disordered" evidence="10">
    <location>
        <begin position="1"/>
        <end position="37"/>
    </location>
</feature>
<keyword evidence="3 8" id="KW-1003">Cell membrane</keyword>
<keyword evidence="7 8" id="KW-0472">Membrane</keyword>
<evidence type="ECO:0000313" key="12">
    <source>
        <dbReference type="EMBL" id="KTR53333.1"/>
    </source>
</evidence>
<evidence type="ECO:0000256" key="9">
    <source>
        <dbReference type="NCBIfam" id="TIGR00751"/>
    </source>
</evidence>
<dbReference type="PANTHER" id="PTHR13929:SF0">
    <property type="entry name" value="UBIA PRENYLTRANSFERASE DOMAIN-CONTAINING PROTEIN 1"/>
    <property type="match status" value="1"/>
</dbReference>
<feature type="transmembrane region" description="Helical" evidence="8">
    <location>
        <begin position="159"/>
        <end position="175"/>
    </location>
</feature>
<dbReference type="AlphaFoldDB" id="A0A147DT42"/>
<dbReference type="NCBIfam" id="NF004751">
    <property type="entry name" value="PRK06080.1-3"/>
    <property type="match status" value="1"/>
</dbReference>
<dbReference type="Gene3D" id="1.20.120.1780">
    <property type="entry name" value="UbiA prenyltransferase"/>
    <property type="match status" value="1"/>
</dbReference>
<dbReference type="PIRSF" id="PIRSF005355">
    <property type="entry name" value="UBIAD1"/>
    <property type="match status" value="1"/>
</dbReference>
<dbReference type="PANTHER" id="PTHR13929">
    <property type="entry name" value="1,4-DIHYDROXY-2-NAPHTHOATE OCTAPRENYLTRANSFERASE"/>
    <property type="match status" value="1"/>
</dbReference>
<feature type="transmembrane region" description="Helical" evidence="8">
    <location>
        <begin position="214"/>
        <end position="236"/>
    </location>
</feature>
<organism evidence="12 13">
    <name type="scientific">Curtobacterium oceanosedimentum</name>
    <dbReference type="NCBI Taxonomy" id="465820"/>
    <lineage>
        <taxon>Bacteria</taxon>
        <taxon>Bacillati</taxon>
        <taxon>Actinomycetota</taxon>
        <taxon>Actinomycetes</taxon>
        <taxon>Micrococcales</taxon>
        <taxon>Microbacteriaceae</taxon>
        <taxon>Curtobacterium</taxon>
    </lineage>
</organism>
<dbReference type="STRING" id="465820.NS263_12920"/>
<dbReference type="UniPathway" id="UPA00079">
    <property type="reaction ID" value="UER00168"/>
</dbReference>
<feature type="transmembrane region" description="Helical" evidence="8">
    <location>
        <begin position="257"/>
        <end position="279"/>
    </location>
</feature>
<dbReference type="PATRIC" id="fig|465820.3.peg.2820"/>
<evidence type="ECO:0000256" key="2">
    <source>
        <dbReference type="ARBA" id="ARBA00022428"/>
    </source>
</evidence>
<sequence>MRWSAVARTKNRTPVKGRSGNPAKASAPQRTKQRATAGDWIGGARLRTLTLGVVPVVLGTGVAFVDSGEPGDFGAYLGRDHHLAVALLALAVALFLQIGVNYSNDYSDGVRGTDEFRVGPARLTGAGLAKPRTVLTVALTFFGLAAVAGLVIVLLTGTWWLLLVGAAAIVAAWYYTGGKKPYGYNALGEVFVFVFFGLVAVLGTQYVQIQAVTASGWAAAVAAGFFACAVLMVNNIRDVDEDRQAGKRTLAVVVGRPVARVLFGLFLMLPYVVLLWFVLLYFRTGFAYFSLLLALPALAIGVSSRKPRELITALQLSSFASLAYGVVLGLTLVLLP</sequence>
<dbReference type="Gene3D" id="1.10.357.140">
    <property type="entry name" value="UbiA prenyltransferase"/>
    <property type="match status" value="1"/>
</dbReference>
<evidence type="ECO:0000313" key="11">
    <source>
        <dbReference type="EMBL" id="KTR38581.1"/>
    </source>
</evidence>
<comment type="function">
    <text evidence="8">Conversion of 1,4-dihydroxy-2-naphthoate (DHNA) to demethylmenaquinone (DMK).</text>
</comment>
<proteinExistence type="inferred from homology"/>
<keyword evidence="5 8" id="KW-0812">Transmembrane</keyword>
<dbReference type="Proteomes" id="UP000072763">
    <property type="component" value="Unassembled WGS sequence"/>
</dbReference>
<feature type="transmembrane region" description="Helical" evidence="8">
    <location>
        <begin position="134"/>
        <end position="153"/>
    </location>
</feature>
<feature type="transmembrane region" description="Helical" evidence="8">
    <location>
        <begin position="285"/>
        <end position="304"/>
    </location>
</feature>
<dbReference type="Proteomes" id="UP000078335">
    <property type="component" value="Unassembled WGS sequence"/>
</dbReference>
<evidence type="ECO:0000256" key="8">
    <source>
        <dbReference type="HAMAP-Rule" id="MF_01937"/>
    </source>
</evidence>
<dbReference type="GO" id="GO:0009234">
    <property type="term" value="P:menaquinone biosynthetic process"/>
    <property type="evidence" value="ECO:0007669"/>
    <property type="project" value="UniProtKB-UniRule"/>
</dbReference>
<name>A0A147DT42_9MICO</name>
<dbReference type="HAMAP" id="MF_01937">
    <property type="entry name" value="MenA_1"/>
    <property type="match status" value="1"/>
</dbReference>
<evidence type="ECO:0000256" key="1">
    <source>
        <dbReference type="ARBA" id="ARBA00004141"/>
    </source>
</evidence>
<keyword evidence="6 8" id="KW-1133">Transmembrane helix</keyword>
<dbReference type="GO" id="GO:0042371">
    <property type="term" value="P:vitamin K biosynthetic process"/>
    <property type="evidence" value="ECO:0007669"/>
    <property type="project" value="TreeGrafter"/>
</dbReference>
<evidence type="ECO:0000256" key="10">
    <source>
        <dbReference type="SAM" id="MobiDB-lite"/>
    </source>
</evidence>
<comment type="caution">
    <text evidence="12">The sequence shown here is derived from an EMBL/GenBank/DDBJ whole genome shotgun (WGS) entry which is preliminary data.</text>
</comment>
<evidence type="ECO:0000313" key="14">
    <source>
        <dbReference type="Proteomes" id="UP000078335"/>
    </source>
</evidence>
<comment type="catalytic activity">
    <reaction evidence="8">
        <text>an all-trans-polyprenyl diphosphate + 1,4-dihydroxy-2-naphthoate + H(+) = a 2-demethylmenaquinol + CO2 + diphosphate</text>
        <dbReference type="Rhea" id="RHEA:26478"/>
        <dbReference type="Rhea" id="RHEA-COMP:9563"/>
        <dbReference type="Rhea" id="RHEA-COMP:9564"/>
        <dbReference type="ChEBI" id="CHEBI:11173"/>
        <dbReference type="ChEBI" id="CHEBI:15378"/>
        <dbReference type="ChEBI" id="CHEBI:16526"/>
        <dbReference type="ChEBI" id="CHEBI:33019"/>
        <dbReference type="ChEBI" id="CHEBI:55437"/>
        <dbReference type="ChEBI" id="CHEBI:58914"/>
        <dbReference type="EC" id="2.5.1.74"/>
    </reaction>
</comment>
<dbReference type="EC" id="2.5.1.74" evidence="8 9"/>
<evidence type="ECO:0000313" key="13">
    <source>
        <dbReference type="Proteomes" id="UP000072763"/>
    </source>
</evidence>
<feature type="transmembrane region" description="Helical" evidence="8">
    <location>
        <begin position="187"/>
        <end position="208"/>
    </location>
</feature>
<accession>A0A147DT42</accession>
<keyword evidence="2 8" id="KW-0474">Menaquinone biosynthesis</keyword>